<dbReference type="EMBL" id="NKXO01000001">
    <property type="protein sequence ID" value="PKQ70930.1"/>
    <property type="molecule type" value="Genomic_DNA"/>
</dbReference>
<dbReference type="SUPFAM" id="SSF46565">
    <property type="entry name" value="Chaperone J-domain"/>
    <property type="match status" value="1"/>
</dbReference>
<sequence length="222" mass="26200">MKNYYTILEVPESASVEMIKSAYRNLAKKWHPDLNPGNAEAEQMFMDIKEAYSVLSNAIKRNFYDYQLRKAILDKKVEPTSSTKVGSFRKTETTTKKTTSNQDKTEKNDKKEKLFHNAEAYKNRLDELMRKHNELIEKQKKAAEEAKKKDAEKEESFYEKFKQNRENAILEQKIKQQQEQEAKAKQEEQKQKEQEQKEEANITRPQKNRIKAILSILGFRSD</sequence>
<dbReference type="PANTHER" id="PTHR44825:SF1">
    <property type="entry name" value="DNAJ HOMOLOG SUBFAMILY C MEMBER 4"/>
    <property type="match status" value="1"/>
</dbReference>
<organism evidence="3 4">
    <name type="scientific">Raineya orbicola</name>
    <dbReference type="NCBI Taxonomy" id="2016530"/>
    <lineage>
        <taxon>Bacteria</taxon>
        <taxon>Pseudomonadati</taxon>
        <taxon>Bacteroidota</taxon>
        <taxon>Cytophagia</taxon>
        <taxon>Cytophagales</taxon>
        <taxon>Raineyaceae</taxon>
        <taxon>Raineya</taxon>
    </lineage>
</organism>
<keyword evidence="4" id="KW-1185">Reference proteome</keyword>
<feature type="region of interest" description="Disordered" evidence="1">
    <location>
        <begin position="173"/>
        <end position="207"/>
    </location>
</feature>
<dbReference type="CDD" id="cd06257">
    <property type="entry name" value="DnaJ"/>
    <property type="match status" value="1"/>
</dbReference>
<dbReference type="InterPro" id="IPR001623">
    <property type="entry name" value="DnaJ_domain"/>
</dbReference>
<dbReference type="PROSITE" id="PS00636">
    <property type="entry name" value="DNAJ_1"/>
    <property type="match status" value="1"/>
</dbReference>
<feature type="region of interest" description="Disordered" evidence="1">
    <location>
        <begin position="82"/>
        <end position="116"/>
    </location>
</feature>
<dbReference type="PANTHER" id="PTHR44825">
    <property type="match status" value="1"/>
</dbReference>
<name>A0A2N3IKS7_9BACT</name>
<dbReference type="Gene3D" id="1.10.287.110">
    <property type="entry name" value="DnaJ domain"/>
    <property type="match status" value="1"/>
</dbReference>
<dbReference type="PROSITE" id="PS50076">
    <property type="entry name" value="DNAJ_2"/>
    <property type="match status" value="1"/>
</dbReference>
<dbReference type="InterPro" id="IPR036869">
    <property type="entry name" value="J_dom_sf"/>
</dbReference>
<dbReference type="PRINTS" id="PR00625">
    <property type="entry name" value="JDOMAIN"/>
</dbReference>
<dbReference type="Proteomes" id="UP000233387">
    <property type="component" value="Unassembled WGS sequence"/>
</dbReference>
<reference evidence="3 4" key="1">
    <citation type="submission" date="2017-06" db="EMBL/GenBank/DDBJ databases">
        <title>Raineya orbicola gen. nov., sp. nov. a slightly thermophilic bacterium of the phylum Bacteroidetes and the description of Raineyaceae fam. nov.</title>
        <authorList>
            <person name="Albuquerque L."/>
            <person name="Polonia A.R.M."/>
            <person name="Barroso C."/>
            <person name="Froufe H.J.C."/>
            <person name="Lage O."/>
            <person name="Lobo-Da-Cunha A."/>
            <person name="Egas C."/>
            <person name="Da Costa M.S."/>
        </authorList>
    </citation>
    <scope>NUCLEOTIDE SEQUENCE [LARGE SCALE GENOMIC DNA]</scope>
    <source>
        <strain evidence="3 4">SPSPC-11</strain>
    </source>
</reference>
<feature type="region of interest" description="Disordered" evidence="1">
    <location>
        <begin position="139"/>
        <end position="158"/>
    </location>
</feature>
<protein>
    <submittedName>
        <fullName evidence="3">DnaJ domain</fullName>
    </submittedName>
</protein>
<evidence type="ECO:0000313" key="4">
    <source>
        <dbReference type="Proteomes" id="UP000233387"/>
    </source>
</evidence>
<dbReference type="InterPro" id="IPR052763">
    <property type="entry name" value="DnaJ_C4"/>
</dbReference>
<evidence type="ECO:0000259" key="2">
    <source>
        <dbReference type="PROSITE" id="PS50076"/>
    </source>
</evidence>
<gene>
    <name evidence="3" type="ORF">Rain11_0071</name>
</gene>
<dbReference type="Pfam" id="PF00226">
    <property type="entry name" value="DnaJ"/>
    <property type="match status" value="1"/>
</dbReference>
<dbReference type="AlphaFoldDB" id="A0A2N3IKS7"/>
<evidence type="ECO:0000256" key="1">
    <source>
        <dbReference type="SAM" id="MobiDB-lite"/>
    </source>
</evidence>
<feature type="compositionally biased region" description="Basic and acidic residues" evidence="1">
    <location>
        <begin position="103"/>
        <end position="116"/>
    </location>
</feature>
<accession>A0A2N3IKS7</accession>
<dbReference type="InterPro" id="IPR018253">
    <property type="entry name" value="DnaJ_domain_CS"/>
</dbReference>
<feature type="domain" description="J" evidence="2">
    <location>
        <begin position="3"/>
        <end position="68"/>
    </location>
</feature>
<proteinExistence type="predicted"/>
<comment type="caution">
    <text evidence="3">The sequence shown here is derived from an EMBL/GenBank/DDBJ whole genome shotgun (WGS) entry which is preliminary data.</text>
</comment>
<evidence type="ECO:0000313" key="3">
    <source>
        <dbReference type="EMBL" id="PKQ70930.1"/>
    </source>
</evidence>
<dbReference type="SMART" id="SM00271">
    <property type="entry name" value="DnaJ"/>
    <property type="match status" value="1"/>
</dbReference>
<dbReference type="RefSeq" id="WP_207764400.1">
    <property type="nucleotide sequence ID" value="NZ_NKXO01000001.1"/>
</dbReference>
<feature type="compositionally biased region" description="Basic and acidic residues" evidence="1">
    <location>
        <begin position="173"/>
        <end position="201"/>
    </location>
</feature>